<sequence length="119" mass="12473">MAGCKTSTTSDDLSGLYAKSIVTGVALVPVSSRIPPAVGQLADPALWEAELATDPAVVKSELVSGLRQVPDRRAKHGRRHALVVILTLTACATLVIGGDSIAAIWQWAARAPPVPRRRG</sequence>
<evidence type="ECO:0000259" key="2">
    <source>
        <dbReference type="Pfam" id="PF13808"/>
    </source>
</evidence>
<name>A0AB39QIG0_9ACTN</name>
<feature type="domain" description="H repeat-associated protein N-terminal" evidence="2">
    <location>
        <begin position="66"/>
        <end position="112"/>
    </location>
</feature>
<dbReference type="InterPro" id="IPR032806">
    <property type="entry name" value="YbfD_N"/>
</dbReference>
<evidence type="ECO:0000256" key="1">
    <source>
        <dbReference type="SAM" id="Phobius"/>
    </source>
</evidence>
<dbReference type="Pfam" id="PF13808">
    <property type="entry name" value="DDE_Tnp_1_assoc"/>
    <property type="match status" value="1"/>
</dbReference>
<keyword evidence="1" id="KW-1133">Transmembrane helix</keyword>
<reference evidence="3" key="1">
    <citation type="submission" date="2024-07" db="EMBL/GenBank/DDBJ databases">
        <authorList>
            <person name="Yu S.T."/>
        </authorList>
    </citation>
    <scope>NUCLEOTIDE SEQUENCE</scope>
    <source>
        <strain evidence="3">R28</strain>
    </source>
</reference>
<accession>A0AB39QIG0</accession>
<dbReference type="RefSeq" id="WP_369175485.1">
    <property type="nucleotide sequence ID" value="NZ_CP163439.1"/>
</dbReference>
<feature type="transmembrane region" description="Helical" evidence="1">
    <location>
        <begin position="82"/>
        <end position="108"/>
    </location>
</feature>
<organism evidence="3">
    <name type="scientific">Streptomyces sp. R28</name>
    <dbReference type="NCBI Taxonomy" id="3238628"/>
    <lineage>
        <taxon>Bacteria</taxon>
        <taxon>Bacillati</taxon>
        <taxon>Actinomycetota</taxon>
        <taxon>Actinomycetes</taxon>
        <taxon>Kitasatosporales</taxon>
        <taxon>Streptomycetaceae</taxon>
        <taxon>Streptomyces</taxon>
    </lineage>
</organism>
<proteinExistence type="predicted"/>
<dbReference type="EMBL" id="CP163439">
    <property type="protein sequence ID" value="XDQ40774.1"/>
    <property type="molecule type" value="Genomic_DNA"/>
</dbReference>
<dbReference type="AlphaFoldDB" id="A0AB39QIG0"/>
<evidence type="ECO:0000313" key="3">
    <source>
        <dbReference type="EMBL" id="XDQ40774.1"/>
    </source>
</evidence>
<keyword evidence="1" id="KW-0812">Transmembrane</keyword>
<keyword evidence="1" id="KW-0472">Membrane</keyword>
<protein>
    <submittedName>
        <fullName evidence="3">Transposase family protein</fullName>
    </submittedName>
</protein>
<gene>
    <name evidence="3" type="ORF">AB5J49_46675</name>
</gene>